<organism evidence="1 2">
    <name type="scientific">Robbsia andropogonis</name>
    <dbReference type="NCBI Taxonomy" id="28092"/>
    <lineage>
        <taxon>Bacteria</taxon>
        <taxon>Pseudomonadati</taxon>
        <taxon>Pseudomonadota</taxon>
        <taxon>Betaproteobacteria</taxon>
        <taxon>Burkholderiales</taxon>
        <taxon>Burkholderiaceae</taxon>
        <taxon>Robbsia</taxon>
    </lineage>
</organism>
<dbReference type="EMBL" id="LAQU01000002">
    <property type="protein sequence ID" value="KKB64952.1"/>
    <property type="molecule type" value="Genomic_DNA"/>
</dbReference>
<evidence type="ECO:0000313" key="2">
    <source>
        <dbReference type="Proteomes" id="UP000033618"/>
    </source>
</evidence>
<keyword evidence="2" id="KW-1185">Reference proteome</keyword>
<sequence>MSIAREVLKDIRTTYYKSPNFKSSNKWRTKVDQELEVARLKAASASLSRLRGNSLRNLCDIENATAHNCGELSRLAMERLSGRNVKAAHIVIGGSTIAHAFAAILPYGCAEQKIWERDMSKWDEGIIICDPWLNIACPAPEFNRRLIEKLNKWDEAGKRISHEGQWLSANDEKLRDAIVAGEKRTRIVSSPPRVQGFHIK</sequence>
<protein>
    <submittedName>
        <fullName evidence="1">Uncharacterized protein</fullName>
    </submittedName>
</protein>
<comment type="caution">
    <text evidence="1">The sequence shown here is derived from an EMBL/GenBank/DDBJ whole genome shotgun (WGS) entry which is preliminary data.</text>
</comment>
<dbReference type="PATRIC" id="fig|28092.6.peg.695"/>
<accession>A0A0F5K5Y3</accession>
<gene>
    <name evidence="1" type="ORF">WM40_02955</name>
</gene>
<proteinExistence type="predicted"/>
<dbReference type="AlphaFoldDB" id="A0A0F5K5Y3"/>
<reference evidence="1 2" key="1">
    <citation type="submission" date="2015-03" db="EMBL/GenBank/DDBJ databases">
        <title>Draft Genome Sequence of Burkholderia andropogonis type strain ICMP2807, isolated from Sorghum bicolor.</title>
        <authorList>
            <person name="Lopes-Santos L."/>
            <person name="Castro D.B."/>
            <person name="Ottoboni L.M."/>
            <person name="Park D."/>
            <person name="Weirc B.S."/>
            <person name="Destefano S.A."/>
        </authorList>
    </citation>
    <scope>NUCLEOTIDE SEQUENCE [LARGE SCALE GENOMIC DNA]</scope>
    <source>
        <strain evidence="1 2">ICMP2807</strain>
    </source>
</reference>
<dbReference type="Proteomes" id="UP000033618">
    <property type="component" value="Unassembled WGS sequence"/>
</dbReference>
<name>A0A0F5K5Y3_9BURK</name>
<evidence type="ECO:0000313" key="1">
    <source>
        <dbReference type="EMBL" id="KKB64952.1"/>
    </source>
</evidence>